<accession>A0A1M5W5W9</accession>
<evidence type="ECO:0000259" key="6">
    <source>
        <dbReference type="Pfam" id="PF05175"/>
    </source>
</evidence>
<dbReference type="PANTHER" id="PTHR18895:SF74">
    <property type="entry name" value="MTRF1L RELEASE FACTOR GLUTAMINE METHYLTRANSFERASE"/>
    <property type="match status" value="1"/>
</dbReference>
<evidence type="ECO:0000256" key="1">
    <source>
        <dbReference type="ARBA" id="ARBA00022603"/>
    </source>
</evidence>
<dbReference type="InterPro" id="IPR002052">
    <property type="entry name" value="DNA_methylase_N6_adenine_CS"/>
</dbReference>
<dbReference type="Pfam" id="PF05175">
    <property type="entry name" value="MTS"/>
    <property type="match status" value="1"/>
</dbReference>
<comment type="similarity">
    <text evidence="5">Belongs to the protein N5-glutamine methyltransferase family. PrmC subfamily.</text>
</comment>
<feature type="binding site" evidence="5">
    <location>
        <position position="198"/>
    </location>
    <ligand>
        <name>S-adenosyl-L-methionine</name>
        <dbReference type="ChEBI" id="CHEBI:59789"/>
    </ligand>
</feature>
<keyword evidence="1 5" id="KW-0489">Methyltransferase</keyword>
<dbReference type="InterPro" id="IPR019874">
    <property type="entry name" value="RF_methyltr_PrmC"/>
</dbReference>
<keyword evidence="9" id="KW-1185">Reference proteome</keyword>
<dbReference type="NCBIfam" id="TIGR00536">
    <property type="entry name" value="hemK_fam"/>
    <property type="match status" value="1"/>
</dbReference>
<keyword evidence="3 5" id="KW-0949">S-adenosyl-L-methionine</keyword>
<dbReference type="NCBIfam" id="TIGR03534">
    <property type="entry name" value="RF_mod_PrmC"/>
    <property type="match status" value="1"/>
</dbReference>
<dbReference type="InterPro" id="IPR004556">
    <property type="entry name" value="HemK-like"/>
</dbReference>
<dbReference type="Pfam" id="PF17827">
    <property type="entry name" value="PrmC_N"/>
    <property type="match status" value="1"/>
</dbReference>
<feature type="binding site" evidence="5">
    <location>
        <position position="153"/>
    </location>
    <ligand>
        <name>S-adenosyl-L-methionine</name>
        <dbReference type="ChEBI" id="CHEBI:59789"/>
    </ligand>
</feature>
<dbReference type="Gene3D" id="1.10.8.10">
    <property type="entry name" value="DNA helicase RuvA subunit, C-terminal domain"/>
    <property type="match status" value="1"/>
</dbReference>
<comment type="catalytic activity">
    <reaction evidence="4 5">
        <text>L-glutaminyl-[peptide chain release factor] + S-adenosyl-L-methionine = N(5)-methyl-L-glutaminyl-[peptide chain release factor] + S-adenosyl-L-homocysteine + H(+)</text>
        <dbReference type="Rhea" id="RHEA:42896"/>
        <dbReference type="Rhea" id="RHEA-COMP:10271"/>
        <dbReference type="Rhea" id="RHEA-COMP:10272"/>
        <dbReference type="ChEBI" id="CHEBI:15378"/>
        <dbReference type="ChEBI" id="CHEBI:30011"/>
        <dbReference type="ChEBI" id="CHEBI:57856"/>
        <dbReference type="ChEBI" id="CHEBI:59789"/>
        <dbReference type="ChEBI" id="CHEBI:61891"/>
        <dbReference type="EC" id="2.1.1.297"/>
    </reaction>
</comment>
<evidence type="ECO:0000313" key="9">
    <source>
        <dbReference type="Proteomes" id="UP000184139"/>
    </source>
</evidence>
<dbReference type="Proteomes" id="UP000184139">
    <property type="component" value="Unassembled WGS sequence"/>
</dbReference>
<gene>
    <name evidence="5" type="primary">prmC</name>
    <name evidence="8" type="ORF">SAMN02745124_02100</name>
</gene>
<dbReference type="STRING" id="1121409.SAMN02745124_02100"/>
<dbReference type="RefSeq" id="WP_084540593.1">
    <property type="nucleotide sequence ID" value="NZ_FQXS01000011.1"/>
</dbReference>
<keyword evidence="2 5" id="KW-0808">Transferase</keyword>
<evidence type="ECO:0000256" key="5">
    <source>
        <dbReference type="HAMAP-Rule" id="MF_02126"/>
    </source>
</evidence>
<feature type="domain" description="Release factor glutamine methyltransferase N-terminal" evidence="7">
    <location>
        <begin position="16"/>
        <end position="85"/>
    </location>
</feature>
<dbReference type="GO" id="GO:0003676">
    <property type="term" value="F:nucleic acid binding"/>
    <property type="evidence" value="ECO:0007669"/>
    <property type="project" value="InterPro"/>
</dbReference>
<comment type="function">
    <text evidence="5">Methylates the class 1 translation termination release factors RF1/PrfA and RF2/PrfB on the glutamine residue of the universally conserved GGQ motif.</text>
</comment>
<evidence type="ECO:0000256" key="3">
    <source>
        <dbReference type="ARBA" id="ARBA00022691"/>
    </source>
</evidence>
<dbReference type="EMBL" id="FQXS01000011">
    <property type="protein sequence ID" value="SHH82989.1"/>
    <property type="molecule type" value="Genomic_DNA"/>
</dbReference>
<dbReference type="OrthoDB" id="9800643at2"/>
<dbReference type="CDD" id="cd02440">
    <property type="entry name" value="AdoMet_MTases"/>
    <property type="match status" value="1"/>
</dbReference>
<comment type="caution">
    <text evidence="5">Lacks conserved residue(s) required for the propagation of feature annotation.</text>
</comment>
<dbReference type="GO" id="GO:0102559">
    <property type="term" value="F:peptide chain release factor N(5)-glutamine methyltransferase activity"/>
    <property type="evidence" value="ECO:0007669"/>
    <property type="project" value="UniProtKB-EC"/>
</dbReference>
<dbReference type="GO" id="GO:0032259">
    <property type="term" value="P:methylation"/>
    <property type="evidence" value="ECO:0007669"/>
    <property type="project" value="UniProtKB-KW"/>
</dbReference>
<dbReference type="SUPFAM" id="SSF53335">
    <property type="entry name" value="S-adenosyl-L-methionine-dependent methyltransferases"/>
    <property type="match status" value="1"/>
</dbReference>
<reference evidence="8 9" key="1">
    <citation type="submission" date="2016-11" db="EMBL/GenBank/DDBJ databases">
        <authorList>
            <person name="Jaros S."/>
            <person name="Januszkiewicz K."/>
            <person name="Wedrychowicz H."/>
        </authorList>
    </citation>
    <scope>NUCLEOTIDE SEQUENCE [LARGE SCALE GENOMIC DNA]</scope>
    <source>
        <strain evidence="8 9">DSM 9705</strain>
    </source>
</reference>
<dbReference type="Gene3D" id="3.40.50.150">
    <property type="entry name" value="Vaccinia Virus protein VP39"/>
    <property type="match status" value="1"/>
</dbReference>
<feature type="binding site" evidence="5">
    <location>
        <begin position="198"/>
        <end position="201"/>
    </location>
    <ligand>
        <name>substrate</name>
    </ligand>
</feature>
<dbReference type="AlphaFoldDB" id="A0A1M5W5W9"/>
<dbReference type="PROSITE" id="PS00092">
    <property type="entry name" value="N6_MTASE"/>
    <property type="match status" value="1"/>
</dbReference>
<dbReference type="InterPro" id="IPR050320">
    <property type="entry name" value="N5-glutamine_MTase"/>
</dbReference>
<sequence>MSGRGDGVACSTVAEHLQQAAAALAAAGIDEARLEAELLLGFCLGIGRTELYLATRETVDDQRHRLFSALLRRRLNREPLAYITGEKEFWSLPFVVTPAVLIPRPETEFLLEMALARRNFTCQSGRWLDLCCGSGVIGVVLAREALREVIAVDISAVALAVARVNCRRHGVLDRVALVQGDLVTCLRQQRMFSLIVTNPPYIRRDDVDHRLEPEVARFEPRLALDGGASGMEVITAIASALPDLLAPGGDCFIEIGEEQGNAIRTLFSRARSTTGYRFVEILKDYAGRDRVVHIRAA</sequence>
<evidence type="ECO:0000256" key="2">
    <source>
        <dbReference type="ARBA" id="ARBA00022679"/>
    </source>
</evidence>
<dbReference type="HAMAP" id="MF_02126">
    <property type="entry name" value="RF_methyltr_PrmC"/>
    <property type="match status" value="1"/>
</dbReference>
<dbReference type="EC" id="2.1.1.297" evidence="5"/>
<organism evidence="8 9">
    <name type="scientific">Desulfofustis glycolicus DSM 9705</name>
    <dbReference type="NCBI Taxonomy" id="1121409"/>
    <lineage>
        <taxon>Bacteria</taxon>
        <taxon>Pseudomonadati</taxon>
        <taxon>Thermodesulfobacteriota</taxon>
        <taxon>Desulfobulbia</taxon>
        <taxon>Desulfobulbales</taxon>
        <taxon>Desulfocapsaceae</taxon>
        <taxon>Desulfofustis</taxon>
    </lineage>
</organism>
<dbReference type="InterPro" id="IPR029063">
    <property type="entry name" value="SAM-dependent_MTases_sf"/>
</dbReference>
<dbReference type="InterPro" id="IPR007848">
    <property type="entry name" value="Small_mtfrase_dom"/>
</dbReference>
<protein>
    <recommendedName>
        <fullName evidence="5">Release factor glutamine methyltransferase</fullName>
        <shortName evidence="5">RF MTase</shortName>
        <ecNumber evidence="5">2.1.1.297</ecNumber>
    </recommendedName>
    <alternativeName>
        <fullName evidence="5">N5-glutamine methyltransferase PrmC</fullName>
    </alternativeName>
    <alternativeName>
        <fullName evidence="5">Protein-(glutamine-N5) MTase PrmC</fullName>
    </alternativeName>
    <alternativeName>
        <fullName evidence="5">Protein-glutamine N-methyltransferase PrmC</fullName>
    </alternativeName>
</protein>
<proteinExistence type="inferred from homology"/>
<evidence type="ECO:0000313" key="8">
    <source>
        <dbReference type="EMBL" id="SHH82989.1"/>
    </source>
</evidence>
<name>A0A1M5W5W9_9BACT</name>
<feature type="domain" description="Methyltransferase small" evidence="6">
    <location>
        <begin position="108"/>
        <end position="209"/>
    </location>
</feature>
<evidence type="ECO:0000256" key="4">
    <source>
        <dbReference type="ARBA" id="ARBA00048391"/>
    </source>
</evidence>
<dbReference type="InterPro" id="IPR040758">
    <property type="entry name" value="PrmC_N"/>
</dbReference>
<dbReference type="PANTHER" id="PTHR18895">
    <property type="entry name" value="HEMK METHYLTRANSFERASE"/>
    <property type="match status" value="1"/>
</dbReference>
<evidence type="ECO:0000259" key="7">
    <source>
        <dbReference type="Pfam" id="PF17827"/>
    </source>
</evidence>